<comment type="caution">
    <text evidence="3">The sequence shown here is derived from an EMBL/GenBank/DDBJ whole genome shotgun (WGS) entry which is preliminary data.</text>
</comment>
<comment type="cofactor">
    <cofactor evidence="1">
        <name>Mn(2+)</name>
        <dbReference type="ChEBI" id="CHEBI:29035"/>
    </cofactor>
    <text evidence="1">The Mn(2+) ion enhances activity.</text>
</comment>
<dbReference type="Pfam" id="PF07687">
    <property type="entry name" value="M20_dimer"/>
    <property type="match status" value="1"/>
</dbReference>
<dbReference type="Gene3D" id="3.30.70.360">
    <property type="match status" value="1"/>
</dbReference>
<dbReference type="SUPFAM" id="SSF55031">
    <property type="entry name" value="Bacterial exopeptidase dimerisation domain"/>
    <property type="match status" value="1"/>
</dbReference>
<dbReference type="CDD" id="cd03886">
    <property type="entry name" value="M20_Acy1"/>
    <property type="match status" value="1"/>
</dbReference>
<reference evidence="3" key="1">
    <citation type="submission" date="2020-08" db="EMBL/GenBank/DDBJ databases">
        <authorList>
            <person name="Cejkova D."/>
            <person name="Kubasova T."/>
            <person name="Jahodarova E."/>
            <person name="Rychlik I."/>
        </authorList>
    </citation>
    <scope>NUCLEOTIDE SEQUENCE</scope>
    <source>
        <strain evidence="3">An582</strain>
    </source>
</reference>
<feature type="binding site" evidence="1">
    <location>
        <position position="359"/>
    </location>
    <ligand>
        <name>Mn(2+)</name>
        <dbReference type="ChEBI" id="CHEBI:29035"/>
        <label>2</label>
    </ligand>
</feature>
<evidence type="ECO:0000256" key="1">
    <source>
        <dbReference type="PIRSR" id="PIRSR005962-1"/>
    </source>
</evidence>
<dbReference type="InterPro" id="IPR002933">
    <property type="entry name" value="Peptidase_M20"/>
</dbReference>
<dbReference type="GO" id="GO:0046872">
    <property type="term" value="F:metal ion binding"/>
    <property type="evidence" value="ECO:0007669"/>
    <property type="project" value="UniProtKB-KW"/>
</dbReference>
<evidence type="ECO:0000313" key="3">
    <source>
        <dbReference type="EMBL" id="MBM6948676.1"/>
    </source>
</evidence>
<dbReference type="Pfam" id="PF01546">
    <property type="entry name" value="Peptidase_M20"/>
    <property type="match status" value="1"/>
</dbReference>
<dbReference type="InterPro" id="IPR011650">
    <property type="entry name" value="Peptidase_M20_dimer"/>
</dbReference>
<dbReference type="InterPro" id="IPR017439">
    <property type="entry name" value="Amidohydrolase"/>
</dbReference>
<accession>A0A938XBV7</accession>
<evidence type="ECO:0000313" key="4">
    <source>
        <dbReference type="Proteomes" id="UP000705508"/>
    </source>
</evidence>
<organism evidence="3 4">
    <name type="scientific">Mordavella massiliensis</name>
    <dbReference type="NCBI Taxonomy" id="1871024"/>
    <lineage>
        <taxon>Bacteria</taxon>
        <taxon>Bacillati</taxon>
        <taxon>Bacillota</taxon>
        <taxon>Clostridia</taxon>
        <taxon>Eubacteriales</taxon>
        <taxon>Clostridiaceae</taxon>
        <taxon>Mordavella</taxon>
    </lineage>
</organism>
<proteinExistence type="predicted"/>
<feature type="domain" description="Peptidase M20 dimerisation" evidence="2">
    <location>
        <begin position="184"/>
        <end position="276"/>
    </location>
</feature>
<dbReference type="AlphaFoldDB" id="A0A938XBV7"/>
<dbReference type="Proteomes" id="UP000705508">
    <property type="component" value="Unassembled WGS sequence"/>
</dbReference>
<dbReference type="PANTHER" id="PTHR11014:SF63">
    <property type="entry name" value="METALLOPEPTIDASE, PUTATIVE (AFU_ORTHOLOGUE AFUA_6G09600)-RELATED"/>
    <property type="match status" value="1"/>
</dbReference>
<dbReference type="PANTHER" id="PTHR11014">
    <property type="entry name" value="PEPTIDASE M20 FAMILY MEMBER"/>
    <property type="match status" value="1"/>
</dbReference>
<sequence>MEAYIKSILKEVVDLRREFHQYPELGLEEYKTSERVESELRKIGLNTEKMHHTGIVATIKGKYEGPVLLYRTDMDGLPIKEETGLSFASRNEGVMHACGHDLHMACAVGTARVIHHFRDRLHGSVRFMFQPCEERQPGGAKQMIEAGVLENPQVDAAIGMHVTPDVEAGHFFALSGGVTSSPSWFEITITGKGGHASCPEQCIDPIKAGHYIYGKISRLGEIYRKKRAVISVTMFHGGEVQNVIPETCQMAGTVRTFSSDKTEMIRTDLMDVCAEAERFFGVKVDISFRTSMNSVYNHPDMAERMKRIICRELGSDALETDPWVFMGGEDFAEISDRVPAFFLFSGVGGKENSPKFPLHNPRFYADENMLEPAIRVISRFLLTFYLPQNRL</sequence>
<dbReference type="SUPFAM" id="SSF53187">
    <property type="entry name" value="Zn-dependent exopeptidases"/>
    <property type="match status" value="1"/>
</dbReference>
<feature type="binding site" evidence="1">
    <location>
        <position position="100"/>
    </location>
    <ligand>
        <name>Mn(2+)</name>
        <dbReference type="ChEBI" id="CHEBI:29035"/>
        <label>2</label>
    </ligand>
</feature>
<name>A0A938XBV7_9CLOT</name>
<dbReference type="GO" id="GO:0016787">
    <property type="term" value="F:hydrolase activity"/>
    <property type="evidence" value="ECO:0007669"/>
    <property type="project" value="InterPro"/>
</dbReference>
<keyword evidence="1" id="KW-0479">Metal-binding</keyword>
<dbReference type="RefSeq" id="WP_204906685.1">
    <property type="nucleotide sequence ID" value="NZ_JACJKS010000010.1"/>
</dbReference>
<reference evidence="3" key="2">
    <citation type="journal article" date="2021" name="Sci. Rep.">
        <title>The distribution of antibiotic resistance genes in chicken gut microbiota commensals.</title>
        <authorList>
            <person name="Juricova H."/>
            <person name="Matiasovicova J."/>
            <person name="Kubasova T."/>
            <person name="Cejkova D."/>
            <person name="Rychlik I."/>
        </authorList>
    </citation>
    <scope>NUCLEOTIDE SEQUENCE</scope>
    <source>
        <strain evidence="3">An582</strain>
    </source>
</reference>
<dbReference type="InterPro" id="IPR036264">
    <property type="entry name" value="Bact_exopeptidase_dim_dom"/>
</dbReference>
<feature type="binding site" evidence="1">
    <location>
        <position position="98"/>
    </location>
    <ligand>
        <name>Mn(2+)</name>
        <dbReference type="ChEBI" id="CHEBI:29035"/>
        <label>2</label>
    </ligand>
</feature>
<dbReference type="EMBL" id="JACJKS010000010">
    <property type="protein sequence ID" value="MBM6948676.1"/>
    <property type="molecule type" value="Genomic_DNA"/>
</dbReference>
<dbReference type="NCBIfam" id="TIGR01891">
    <property type="entry name" value="amidohydrolases"/>
    <property type="match status" value="1"/>
</dbReference>
<feature type="binding site" evidence="1">
    <location>
        <position position="134"/>
    </location>
    <ligand>
        <name>Mn(2+)</name>
        <dbReference type="ChEBI" id="CHEBI:29035"/>
        <label>2</label>
    </ligand>
</feature>
<dbReference type="PIRSF" id="PIRSF005962">
    <property type="entry name" value="Pept_M20D_amidohydro"/>
    <property type="match status" value="1"/>
</dbReference>
<evidence type="ECO:0000259" key="2">
    <source>
        <dbReference type="Pfam" id="PF07687"/>
    </source>
</evidence>
<feature type="binding site" evidence="1">
    <location>
        <position position="161"/>
    </location>
    <ligand>
        <name>Mn(2+)</name>
        <dbReference type="ChEBI" id="CHEBI:29035"/>
        <label>2</label>
    </ligand>
</feature>
<keyword evidence="1" id="KW-0464">Manganese</keyword>
<gene>
    <name evidence="3" type="ORF">H6A20_08435</name>
</gene>
<protein>
    <submittedName>
        <fullName evidence="3">Amidohydrolase</fullName>
    </submittedName>
</protein>
<dbReference type="Gene3D" id="3.40.630.10">
    <property type="entry name" value="Zn peptidases"/>
    <property type="match status" value="1"/>
</dbReference>